<dbReference type="AlphaFoldDB" id="A0A7J6XFZ6"/>
<evidence type="ECO:0000313" key="2">
    <source>
        <dbReference type="Proteomes" id="UP000554482"/>
    </source>
</evidence>
<dbReference type="EMBL" id="JABWDY010000576">
    <property type="protein sequence ID" value="KAF5208027.1"/>
    <property type="molecule type" value="Genomic_DNA"/>
</dbReference>
<name>A0A7J6XFZ6_THATH</name>
<keyword evidence="2" id="KW-1185">Reference proteome</keyword>
<organism evidence="1 2">
    <name type="scientific">Thalictrum thalictroides</name>
    <name type="common">Rue-anemone</name>
    <name type="synonym">Anemone thalictroides</name>
    <dbReference type="NCBI Taxonomy" id="46969"/>
    <lineage>
        <taxon>Eukaryota</taxon>
        <taxon>Viridiplantae</taxon>
        <taxon>Streptophyta</taxon>
        <taxon>Embryophyta</taxon>
        <taxon>Tracheophyta</taxon>
        <taxon>Spermatophyta</taxon>
        <taxon>Magnoliopsida</taxon>
        <taxon>Ranunculales</taxon>
        <taxon>Ranunculaceae</taxon>
        <taxon>Thalictroideae</taxon>
        <taxon>Thalictrum</taxon>
    </lineage>
</organism>
<evidence type="ECO:0000313" key="1">
    <source>
        <dbReference type="EMBL" id="KAF5208027.1"/>
    </source>
</evidence>
<accession>A0A7J6XFZ6</accession>
<dbReference type="OrthoDB" id="1938131at2759"/>
<gene>
    <name evidence="1" type="ORF">FRX31_002385</name>
</gene>
<dbReference type="Proteomes" id="UP000554482">
    <property type="component" value="Unassembled WGS sequence"/>
</dbReference>
<protein>
    <submittedName>
        <fullName evidence="1">Uncharacterized protein</fullName>
    </submittedName>
</protein>
<reference evidence="1 2" key="1">
    <citation type="submission" date="2020-06" db="EMBL/GenBank/DDBJ databases">
        <title>Transcriptomic and genomic resources for Thalictrum thalictroides and T. hernandezii: Facilitating candidate gene discovery in an emerging model plant lineage.</title>
        <authorList>
            <person name="Arias T."/>
            <person name="Riano-Pachon D.M."/>
            <person name="Di Stilio V.S."/>
        </authorList>
    </citation>
    <scope>NUCLEOTIDE SEQUENCE [LARGE SCALE GENOMIC DNA]</scope>
    <source>
        <strain evidence="2">cv. WT478/WT964</strain>
        <tissue evidence="1">Leaves</tissue>
    </source>
</reference>
<sequence length="59" mass="6513">MDASIQHVYREGNSTADLLSKLGMKYKGNGAVNHRTCRTLIQLLVADGHNIPNIRYGSN</sequence>
<proteinExistence type="predicted"/>
<comment type="caution">
    <text evidence="1">The sequence shown here is derived from an EMBL/GenBank/DDBJ whole genome shotgun (WGS) entry which is preliminary data.</text>
</comment>